<evidence type="ECO:0000256" key="1">
    <source>
        <dbReference type="ARBA" id="ARBA00004571"/>
    </source>
</evidence>
<feature type="domain" description="TonB-dependent receptor plug" evidence="15">
    <location>
        <begin position="54"/>
        <end position="161"/>
    </location>
</feature>
<comment type="caution">
    <text evidence="16">The sequence shown here is derived from an EMBL/GenBank/DDBJ whole genome shotgun (WGS) entry which is preliminary data.</text>
</comment>
<evidence type="ECO:0000256" key="6">
    <source>
        <dbReference type="ARBA" id="ARBA00023004"/>
    </source>
</evidence>
<dbReference type="Pfam" id="PF07715">
    <property type="entry name" value="Plug"/>
    <property type="match status" value="1"/>
</dbReference>
<evidence type="ECO:0000256" key="4">
    <source>
        <dbReference type="ARBA" id="ARBA00022496"/>
    </source>
</evidence>
<keyword evidence="17" id="KW-1185">Reference proteome</keyword>
<feature type="chain" id="PRO_5037873193" evidence="13">
    <location>
        <begin position="36"/>
        <end position="747"/>
    </location>
</feature>
<comment type="subcellular location">
    <subcellularLocation>
        <location evidence="1 11">Cell outer membrane</location>
        <topology evidence="1 11">Multi-pass membrane protein</topology>
    </subcellularLocation>
</comment>
<keyword evidence="3 11" id="KW-1134">Transmembrane beta strand</keyword>
<dbReference type="RefSeq" id="WP_206560817.1">
    <property type="nucleotide sequence ID" value="NZ_JAFKCZ010000008.1"/>
</dbReference>
<comment type="similarity">
    <text evidence="11 12">Belongs to the TonB-dependent receptor family.</text>
</comment>
<evidence type="ECO:0000256" key="11">
    <source>
        <dbReference type="PROSITE-ProRule" id="PRU01360"/>
    </source>
</evidence>
<name>A0A939DFZ2_9GAMM</name>
<dbReference type="AlphaFoldDB" id="A0A939DFZ2"/>
<dbReference type="GO" id="GO:0006826">
    <property type="term" value="P:iron ion transport"/>
    <property type="evidence" value="ECO:0007669"/>
    <property type="project" value="UniProtKB-KW"/>
</dbReference>
<accession>A0A939DFZ2</accession>
<gene>
    <name evidence="16" type="ORF">JYP50_12240</name>
</gene>
<dbReference type="Proteomes" id="UP000664303">
    <property type="component" value="Unassembled WGS sequence"/>
</dbReference>
<dbReference type="Gene3D" id="2.40.170.20">
    <property type="entry name" value="TonB-dependent receptor, beta-barrel domain"/>
    <property type="match status" value="1"/>
</dbReference>
<evidence type="ECO:0000256" key="3">
    <source>
        <dbReference type="ARBA" id="ARBA00022452"/>
    </source>
</evidence>
<evidence type="ECO:0000259" key="14">
    <source>
        <dbReference type="Pfam" id="PF00593"/>
    </source>
</evidence>
<dbReference type="InterPro" id="IPR012910">
    <property type="entry name" value="Plug_dom"/>
</dbReference>
<evidence type="ECO:0000256" key="5">
    <source>
        <dbReference type="ARBA" id="ARBA00022692"/>
    </source>
</evidence>
<sequence length="747" mass="81077">MSLQPVNPAIISRPALAFAAGASLACLLPAAPAHAQAGQLEEVIVTSNYREENLQDVAVAVTALSGDELNEAQIFGPTEIAYKAPGMAYAEFAPGQAIISMRGISSADDGAGMDNSVVMFLDGVYVGSIASINQEMFDVQRIEVLRGPQGTLFGRNAIGGVLNVTTLKPSDELNVRAEVSVGNEGNLRYQGLVSGGITDSLSGKLVYNHREHDGYVDNVVLGIDQQDEDVTSYRGQLRWETESMDWLFSADYMEDEREDMGRVPIVSGTAPTVDLWREQGGSFRKVTAPVGTKAEGGGSERETGGVSLQGDILFESGTFTTITAFRNAETDWGMASIGVGIPVEIIDDIVQDIDTFTQEFRWTSNLGGNFNYVAGIYYLDEETDRTEQFRLLLPGTGDIGNEVSRQVNETTSYAAYFQGDYDFSEALTLTVGLRYTYDDKETRSISVNCGQPGAADYPRYCTGVGGSLAIIAQTFDVTADDSWSDVSPKVTLTYRPLDNMMVYGTVAYGFKSGGFGGAPGTPEQAQVPVDPEDAINYELGLKGDFLDQSLRLNAAAFYIDYQDLQIVRFGPTEANPDFGSFITDNIGEADIYGIETEFTWHPSDNFRLSGNYAYLSTEVNDLIIAGAGGAVDVSGSDLRQAPENKYSLTASYDIHLGGGSLINLRADYAHTDEQINDYLNQDTIIEDFDLFDARLAWVSASQNWTVAAWGKNLTDEEYISHSYVIGPGVIGVWGHPRTYGLSISYEM</sequence>
<keyword evidence="13" id="KW-0732">Signal</keyword>
<evidence type="ECO:0000256" key="9">
    <source>
        <dbReference type="ARBA" id="ARBA00023136"/>
    </source>
</evidence>
<dbReference type="SUPFAM" id="SSF56935">
    <property type="entry name" value="Porins"/>
    <property type="match status" value="1"/>
</dbReference>
<dbReference type="CDD" id="cd01347">
    <property type="entry name" value="ligand_gated_channel"/>
    <property type="match status" value="1"/>
</dbReference>
<evidence type="ECO:0000256" key="2">
    <source>
        <dbReference type="ARBA" id="ARBA00022448"/>
    </source>
</evidence>
<keyword evidence="8 12" id="KW-0798">TonB box</keyword>
<keyword evidence="10 11" id="KW-0998">Cell outer membrane</keyword>
<dbReference type="PROSITE" id="PS52016">
    <property type="entry name" value="TONB_DEPENDENT_REC_3"/>
    <property type="match status" value="1"/>
</dbReference>
<evidence type="ECO:0000313" key="16">
    <source>
        <dbReference type="EMBL" id="MBN7797368.1"/>
    </source>
</evidence>
<keyword evidence="9 11" id="KW-0472">Membrane</keyword>
<keyword evidence="6" id="KW-0408">Iron</keyword>
<dbReference type="GO" id="GO:0009279">
    <property type="term" value="C:cell outer membrane"/>
    <property type="evidence" value="ECO:0007669"/>
    <property type="project" value="UniProtKB-SubCell"/>
</dbReference>
<dbReference type="InterPro" id="IPR000531">
    <property type="entry name" value="Beta-barrel_TonB"/>
</dbReference>
<organism evidence="16 17">
    <name type="scientific">Parahaliea mediterranea</name>
    <dbReference type="NCBI Taxonomy" id="651086"/>
    <lineage>
        <taxon>Bacteria</taxon>
        <taxon>Pseudomonadati</taxon>
        <taxon>Pseudomonadota</taxon>
        <taxon>Gammaproteobacteria</taxon>
        <taxon>Cellvibrionales</taxon>
        <taxon>Halieaceae</taxon>
        <taxon>Parahaliea</taxon>
    </lineage>
</organism>
<evidence type="ECO:0000256" key="7">
    <source>
        <dbReference type="ARBA" id="ARBA00023065"/>
    </source>
</evidence>
<keyword evidence="7" id="KW-0406">Ion transport</keyword>
<reference evidence="16" key="1">
    <citation type="submission" date="2021-02" db="EMBL/GenBank/DDBJ databases">
        <title>PHA producing bacteria isolated from coastal sediment in Guangdong, Shenzhen.</title>
        <authorList>
            <person name="Zheng W."/>
            <person name="Yu S."/>
            <person name="Huang Y."/>
        </authorList>
    </citation>
    <scope>NUCLEOTIDE SEQUENCE</scope>
    <source>
        <strain evidence="16">TN14-10</strain>
    </source>
</reference>
<keyword evidence="5 11" id="KW-0812">Transmembrane</keyword>
<evidence type="ECO:0000259" key="15">
    <source>
        <dbReference type="Pfam" id="PF07715"/>
    </source>
</evidence>
<evidence type="ECO:0000256" key="10">
    <source>
        <dbReference type="ARBA" id="ARBA00023237"/>
    </source>
</evidence>
<feature type="signal peptide" evidence="13">
    <location>
        <begin position="1"/>
        <end position="35"/>
    </location>
</feature>
<evidence type="ECO:0000313" key="17">
    <source>
        <dbReference type="Proteomes" id="UP000664303"/>
    </source>
</evidence>
<protein>
    <submittedName>
        <fullName evidence="16">TonB-dependent receptor</fullName>
    </submittedName>
</protein>
<dbReference type="EMBL" id="JAFKCZ010000008">
    <property type="protein sequence ID" value="MBN7797368.1"/>
    <property type="molecule type" value="Genomic_DNA"/>
</dbReference>
<proteinExistence type="inferred from homology"/>
<keyword evidence="16" id="KW-0675">Receptor</keyword>
<evidence type="ECO:0000256" key="13">
    <source>
        <dbReference type="SAM" id="SignalP"/>
    </source>
</evidence>
<keyword evidence="4" id="KW-0410">Iron transport</keyword>
<dbReference type="PANTHER" id="PTHR32552:SF81">
    <property type="entry name" value="TONB-DEPENDENT OUTER MEMBRANE RECEPTOR"/>
    <property type="match status" value="1"/>
</dbReference>
<keyword evidence="2 11" id="KW-0813">Transport</keyword>
<dbReference type="InterPro" id="IPR036942">
    <property type="entry name" value="Beta-barrel_TonB_sf"/>
</dbReference>
<evidence type="ECO:0000256" key="12">
    <source>
        <dbReference type="RuleBase" id="RU003357"/>
    </source>
</evidence>
<dbReference type="Pfam" id="PF00593">
    <property type="entry name" value="TonB_dep_Rec_b-barrel"/>
    <property type="match status" value="1"/>
</dbReference>
<evidence type="ECO:0000256" key="8">
    <source>
        <dbReference type="ARBA" id="ARBA00023077"/>
    </source>
</evidence>
<dbReference type="PANTHER" id="PTHR32552">
    <property type="entry name" value="FERRICHROME IRON RECEPTOR-RELATED"/>
    <property type="match status" value="1"/>
</dbReference>
<feature type="domain" description="TonB-dependent receptor-like beta-barrel" evidence="14">
    <location>
        <begin position="300"/>
        <end position="713"/>
    </location>
</feature>
<dbReference type="InterPro" id="IPR039426">
    <property type="entry name" value="TonB-dep_rcpt-like"/>
</dbReference>